<organism evidence="1">
    <name type="scientific">marine sediment metagenome</name>
    <dbReference type="NCBI Taxonomy" id="412755"/>
    <lineage>
        <taxon>unclassified sequences</taxon>
        <taxon>metagenomes</taxon>
        <taxon>ecological metagenomes</taxon>
    </lineage>
</organism>
<accession>X1KKY2</accession>
<dbReference type="AlphaFoldDB" id="X1KKY2"/>
<evidence type="ECO:0000313" key="1">
    <source>
        <dbReference type="EMBL" id="GAH94250.1"/>
    </source>
</evidence>
<dbReference type="EMBL" id="BARU01049547">
    <property type="protein sequence ID" value="GAH94250.1"/>
    <property type="molecule type" value="Genomic_DNA"/>
</dbReference>
<sequence>GLNSPLVIAWALRYVVSSATLAWGAGEAGAAGAAPYFFEEVL</sequence>
<comment type="caution">
    <text evidence="1">The sequence shown here is derived from an EMBL/GenBank/DDBJ whole genome shotgun (WGS) entry which is preliminary data.</text>
</comment>
<feature type="non-terminal residue" evidence="1">
    <location>
        <position position="42"/>
    </location>
</feature>
<gene>
    <name evidence="1" type="ORF">S03H2_72863</name>
</gene>
<reference evidence="1" key="1">
    <citation type="journal article" date="2014" name="Front. Microbiol.">
        <title>High frequency of phylogenetically diverse reductive dehalogenase-homologous genes in deep subseafloor sedimentary metagenomes.</title>
        <authorList>
            <person name="Kawai M."/>
            <person name="Futagami T."/>
            <person name="Toyoda A."/>
            <person name="Takaki Y."/>
            <person name="Nishi S."/>
            <person name="Hori S."/>
            <person name="Arai W."/>
            <person name="Tsubouchi T."/>
            <person name="Morono Y."/>
            <person name="Uchiyama I."/>
            <person name="Ito T."/>
            <person name="Fujiyama A."/>
            <person name="Inagaki F."/>
            <person name="Takami H."/>
        </authorList>
    </citation>
    <scope>NUCLEOTIDE SEQUENCE</scope>
    <source>
        <strain evidence="1">Expedition CK06-06</strain>
    </source>
</reference>
<protein>
    <submittedName>
        <fullName evidence="1">Uncharacterized protein</fullName>
    </submittedName>
</protein>
<name>X1KKY2_9ZZZZ</name>
<feature type="non-terminal residue" evidence="1">
    <location>
        <position position="1"/>
    </location>
</feature>
<proteinExistence type="predicted"/>